<dbReference type="PRINTS" id="PR00081">
    <property type="entry name" value="GDHRDH"/>
</dbReference>
<gene>
    <name evidence="4" type="ORF">A7J57_08990</name>
</gene>
<dbReference type="GO" id="GO:0016491">
    <property type="term" value="F:oxidoreductase activity"/>
    <property type="evidence" value="ECO:0007669"/>
    <property type="project" value="UniProtKB-KW"/>
</dbReference>
<evidence type="ECO:0000313" key="4">
    <source>
        <dbReference type="EMBL" id="OAE37701.1"/>
    </source>
</evidence>
<keyword evidence="2" id="KW-0560">Oxidoreductase</keyword>
<sequence>MSKCRLAVRENIQKTVLITGAARRLGRAIASDLAAHGFAIAVHANRSMAQAEEFANEIRQKGGRAAAVQADLTQSASTMALVEKAASALGPIGVVVNNASVFLKDSAETPDPEIFDAHFAVHVRAPSLIAAAFVEQLPSDKSGLIVNIIDQRVLALNPRFYSYTLSKSALWTATQTMAQSFAPRVRVNAIGPGPTFKNERQAPEDFQAQIDGLILKRGPAPDEFGRTIRFLYDTPSVTGQMIALDGGQHLGWETPDVAEINE</sequence>
<dbReference type="PANTHER" id="PTHR43639">
    <property type="entry name" value="OXIDOREDUCTASE, SHORT-CHAIN DEHYDROGENASE/REDUCTASE FAMILY (AFU_ORTHOLOGUE AFUA_5G02870)"/>
    <property type="match status" value="1"/>
</dbReference>
<proteinExistence type="inferred from homology"/>
<comment type="similarity">
    <text evidence="1 3">Belongs to the short-chain dehydrogenases/reductases (SDR) family.</text>
</comment>
<comment type="caution">
    <text evidence="4">The sequence shown here is derived from an EMBL/GenBank/DDBJ whole genome shotgun (WGS) entry which is preliminary data.</text>
</comment>
<dbReference type="Pfam" id="PF00106">
    <property type="entry name" value="adh_short"/>
    <property type="match status" value="1"/>
</dbReference>
<reference evidence="4 5" key="1">
    <citation type="submission" date="2016-05" db="EMBL/GenBank/DDBJ databases">
        <authorList>
            <person name="Lavstsen T."/>
            <person name="Jespersen J.S."/>
        </authorList>
    </citation>
    <scope>NUCLEOTIDE SEQUENCE [LARGE SCALE GENOMIC DNA]</scope>
    <source>
        <strain evidence="4 5">KCJ1736</strain>
    </source>
</reference>
<dbReference type="Proteomes" id="UP000077098">
    <property type="component" value="Unassembled WGS sequence"/>
</dbReference>
<accession>A0A176WYF1</accession>
<evidence type="ECO:0000256" key="1">
    <source>
        <dbReference type="ARBA" id="ARBA00006484"/>
    </source>
</evidence>
<dbReference type="SUPFAM" id="SSF51735">
    <property type="entry name" value="NAD(P)-binding Rossmann-fold domains"/>
    <property type="match status" value="1"/>
</dbReference>
<dbReference type="AlphaFoldDB" id="A0A176WYF1"/>
<organism evidence="4 5">
    <name type="scientific">Agrobacterium tumefaciens</name>
    <dbReference type="NCBI Taxonomy" id="358"/>
    <lineage>
        <taxon>Bacteria</taxon>
        <taxon>Pseudomonadati</taxon>
        <taxon>Pseudomonadota</taxon>
        <taxon>Alphaproteobacteria</taxon>
        <taxon>Hyphomicrobiales</taxon>
        <taxon>Rhizobiaceae</taxon>
        <taxon>Rhizobium/Agrobacterium group</taxon>
        <taxon>Agrobacterium</taxon>
        <taxon>Agrobacterium tumefaciens complex</taxon>
    </lineage>
</organism>
<name>A0A176WYF1_AGRTU</name>
<evidence type="ECO:0000313" key="5">
    <source>
        <dbReference type="Proteomes" id="UP000077098"/>
    </source>
</evidence>
<dbReference type="Gene3D" id="3.40.50.720">
    <property type="entry name" value="NAD(P)-binding Rossmann-like Domain"/>
    <property type="match status" value="1"/>
</dbReference>
<dbReference type="RefSeq" id="WP_063951382.1">
    <property type="nucleotide sequence ID" value="NZ_JBJDNA010000001.1"/>
</dbReference>
<dbReference type="InterPro" id="IPR036291">
    <property type="entry name" value="NAD(P)-bd_dom_sf"/>
</dbReference>
<dbReference type="EMBL" id="LXPS01000039">
    <property type="protein sequence ID" value="OAE37701.1"/>
    <property type="molecule type" value="Genomic_DNA"/>
</dbReference>
<dbReference type="InterPro" id="IPR002347">
    <property type="entry name" value="SDR_fam"/>
</dbReference>
<dbReference type="NCBIfam" id="NF006597">
    <property type="entry name" value="PRK09134.1"/>
    <property type="match status" value="1"/>
</dbReference>
<evidence type="ECO:0000256" key="3">
    <source>
        <dbReference type="RuleBase" id="RU000363"/>
    </source>
</evidence>
<dbReference type="PRINTS" id="PR00080">
    <property type="entry name" value="SDRFAMILY"/>
</dbReference>
<dbReference type="PANTHER" id="PTHR43639:SF1">
    <property type="entry name" value="SHORT-CHAIN DEHYDROGENASE_REDUCTASE FAMILY PROTEIN"/>
    <property type="match status" value="1"/>
</dbReference>
<protein>
    <submittedName>
        <fullName evidence="4">Short chain dehydrogenase</fullName>
    </submittedName>
</protein>
<evidence type="ECO:0000256" key="2">
    <source>
        <dbReference type="ARBA" id="ARBA00023002"/>
    </source>
</evidence>